<evidence type="ECO:0000313" key="15">
    <source>
        <dbReference type="RefSeq" id="XP_012817489.2"/>
    </source>
</evidence>
<dbReference type="Proteomes" id="UP000008143">
    <property type="component" value="Chromosome 9"/>
</dbReference>
<keyword evidence="5" id="KW-0677">Repeat</keyword>
<feature type="domain" description="C2H2-type" evidence="13">
    <location>
        <begin position="138"/>
        <end position="165"/>
    </location>
</feature>
<keyword evidence="4" id="KW-0479">Metal-binding</keyword>
<dbReference type="Gene3D" id="3.30.160.60">
    <property type="entry name" value="Classic Zinc Finger"/>
    <property type="match status" value="5"/>
</dbReference>
<dbReference type="Pfam" id="PF00096">
    <property type="entry name" value="zf-C2H2"/>
    <property type="match status" value="4"/>
</dbReference>
<dbReference type="GO" id="GO:0000978">
    <property type="term" value="F:RNA polymerase II cis-regulatory region sequence-specific DNA binding"/>
    <property type="evidence" value="ECO:0000318"/>
    <property type="project" value="GO_Central"/>
</dbReference>
<reference evidence="15" key="1">
    <citation type="submission" date="2025-08" db="UniProtKB">
        <authorList>
            <consortium name="RefSeq"/>
        </authorList>
    </citation>
    <scope>IDENTIFICATION</scope>
    <source>
        <strain evidence="15">Nigerian</strain>
        <tissue evidence="15">Liver and blood</tissue>
    </source>
</reference>
<dbReference type="AGR" id="Xenbase:XB-GENE-29089463"/>
<keyword evidence="6 12" id="KW-0863">Zinc-finger</keyword>
<dbReference type="PROSITE" id="PS50157">
    <property type="entry name" value="ZINC_FINGER_C2H2_2"/>
    <property type="match status" value="5"/>
</dbReference>
<evidence type="ECO:0000256" key="10">
    <source>
        <dbReference type="ARBA" id="ARBA00023163"/>
    </source>
</evidence>
<evidence type="ECO:0000256" key="6">
    <source>
        <dbReference type="ARBA" id="ARBA00022771"/>
    </source>
</evidence>
<organism evidence="14 15">
    <name type="scientific">Xenopus tropicalis</name>
    <name type="common">Western clawed frog</name>
    <name type="synonym">Silurana tropicalis</name>
    <dbReference type="NCBI Taxonomy" id="8364"/>
    <lineage>
        <taxon>Eukaryota</taxon>
        <taxon>Metazoa</taxon>
        <taxon>Chordata</taxon>
        <taxon>Craniata</taxon>
        <taxon>Vertebrata</taxon>
        <taxon>Euteleostomi</taxon>
        <taxon>Amphibia</taxon>
        <taxon>Batrachia</taxon>
        <taxon>Anura</taxon>
        <taxon>Pipoidea</taxon>
        <taxon>Pipidae</taxon>
        <taxon>Xenopodinae</taxon>
        <taxon>Xenopus</taxon>
        <taxon>Silurana</taxon>
    </lineage>
</organism>
<sequence>MGCSPNNNLADYYTSDEIKKEAALCEEGNQSDCSIYPLTDQIQGMDTHSMTFMQCSLNYNLSATTWNEDIENFSSTTQIQTIQGSECHKGFRRQRDLGRPQKTHTGEKPYSCSECGKCFRQCSQLTVHQRTHTGEKPYACFICGKCFAQSSQLSVHRKTHTGEKPYSCAECGKCFTQRSSLKIHQKIHTGEKPYSCSECGKCFARRSHLIVHYRVHQKTFLAHTKTAHMSV</sequence>
<evidence type="ECO:0000259" key="13">
    <source>
        <dbReference type="PROSITE" id="PS50157"/>
    </source>
</evidence>
<dbReference type="FunFam" id="3.30.160.60:FF:003080">
    <property type="entry name" value="Uncharacterized protein"/>
    <property type="match status" value="1"/>
</dbReference>
<dbReference type="Xenbase" id="XB-GENE-29089463">
    <property type="gene designation" value="LOC105947134"/>
</dbReference>
<dbReference type="SMART" id="SM00355">
    <property type="entry name" value="ZnF_C2H2"/>
    <property type="match status" value="4"/>
</dbReference>
<dbReference type="SUPFAM" id="SSF57667">
    <property type="entry name" value="beta-beta-alpha zinc fingers"/>
    <property type="match status" value="3"/>
</dbReference>
<dbReference type="GO" id="GO:0000981">
    <property type="term" value="F:DNA-binding transcription factor activity, RNA polymerase II-specific"/>
    <property type="evidence" value="ECO:0000318"/>
    <property type="project" value="GO_Central"/>
</dbReference>
<evidence type="ECO:0000256" key="2">
    <source>
        <dbReference type="ARBA" id="ARBA00004123"/>
    </source>
</evidence>
<evidence type="ECO:0000256" key="3">
    <source>
        <dbReference type="ARBA" id="ARBA00006991"/>
    </source>
</evidence>
<dbReference type="FunFam" id="3.30.160.60:FF:002343">
    <property type="entry name" value="Zinc finger protein 33A"/>
    <property type="match status" value="1"/>
</dbReference>
<keyword evidence="10" id="KW-0804">Transcription</keyword>
<keyword evidence="8" id="KW-0805">Transcription regulation</keyword>
<evidence type="ECO:0000256" key="1">
    <source>
        <dbReference type="ARBA" id="ARBA00003767"/>
    </source>
</evidence>
<dbReference type="RefSeq" id="XP_012817489.2">
    <property type="nucleotide sequence ID" value="XM_012962035.3"/>
</dbReference>
<evidence type="ECO:0000313" key="16">
    <source>
        <dbReference type="Xenbase" id="XB-GENE-29089463"/>
    </source>
</evidence>
<dbReference type="OrthoDB" id="3437960at2759"/>
<dbReference type="PROSITE" id="PS00028">
    <property type="entry name" value="ZINC_FINGER_C2H2_1"/>
    <property type="match status" value="4"/>
</dbReference>
<dbReference type="GO" id="GO:0006357">
    <property type="term" value="P:regulation of transcription by RNA polymerase II"/>
    <property type="evidence" value="ECO:0000318"/>
    <property type="project" value="GO_Central"/>
</dbReference>
<dbReference type="FunFam" id="3.30.160.60:FF:001158">
    <property type="entry name" value="zinc finger protein 22"/>
    <property type="match status" value="1"/>
</dbReference>
<evidence type="ECO:0000256" key="11">
    <source>
        <dbReference type="ARBA" id="ARBA00023242"/>
    </source>
</evidence>
<dbReference type="GO" id="GO:0008270">
    <property type="term" value="F:zinc ion binding"/>
    <property type="evidence" value="ECO:0007669"/>
    <property type="project" value="UniProtKB-KW"/>
</dbReference>
<evidence type="ECO:0000256" key="8">
    <source>
        <dbReference type="ARBA" id="ARBA00023015"/>
    </source>
</evidence>
<dbReference type="PANTHER" id="PTHR23235">
    <property type="entry name" value="KRUEPPEL-LIKE TRANSCRIPTION FACTOR"/>
    <property type="match status" value="1"/>
</dbReference>
<comment type="subcellular location">
    <subcellularLocation>
        <location evidence="2">Nucleus</location>
    </subcellularLocation>
</comment>
<dbReference type="KEGG" id="xtr:105947134"/>
<dbReference type="InterPro" id="IPR036236">
    <property type="entry name" value="Znf_C2H2_sf"/>
</dbReference>
<dbReference type="PANTHER" id="PTHR23235:SF178">
    <property type="entry name" value="C2H2-TYPE DOMAIN-CONTAINING PROTEIN-RELATED"/>
    <property type="match status" value="1"/>
</dbReference>
<feature type="domain" description="C2H2-type" evidence="13">
    <location>
        <begin position="166"/>
        <end position="193"/>
    </location>
</feature>
<comment type="similarity">
    <text evidence="3">Belongs to the krueppel C2H2-type zinc-finger protein family.</text>
</comment>
<evidence type="ECO:0000256" key="4">
    <source>
        <dbReference type="ARBA" id="ARBA00022723"/>
    </source>
</evidence>
<evidence type="ECO:0000256" key="5">
    <source>
        <dbReference type="ARBA" id="ARBA00022737"/>
    </source>
</evidence>
<gene>
    <name evidence="15 16" type="primary">LOC105947134</name>
</gene>
<dbReference type="GeneID" id="105947134"/>
<dbReference type="FunFam" id="3.30.160.60:FF:003681">
    <property type="match status" value="1"/>
</dbReference>
<evidence type="ECO:0000256" key="9">
    <source>
        <dbReference type="ARBA" id="ARBA00023125"/>
    </source>
</evidence>
<keyword evidence="14" id="KW-1185">Reference proteome</keyword>
<accession>A0A8J0SL81</accession>
<dbReference type="OMA" id="WNEDIEN"/>
<protein>
    <submittedName>
        <fullName evidence="15">Oocyte zinc finger protein XlCOF22-like</fullName>
    </submittedName>
</protein>
<keyword evidence="7" id="KW-0862">Zinc</keyword>
<comment type="function">
    <text evidence="1">May be involved in transcriptional regulation.</text>
</comment>
<evidence type="ECO:0000256" key="7">
    <source>
        <dbReference type="ARBA" id="ARBA00022833"/>
    </source>
</evidence>
<feature type="domain" description="C2H2-type" evidence="13">
    <location>
        <begin position="82"/>
        <end position="109"/>
    </location>
</feature>
<feature type="domain" description="C2H2-type" evidence="13">
    <location>
        <begin position="110"/>
        <end position="137"/>
    </location>
</feature>
<dbReference type="GO" id="GO:0005634">
    <property type="term" value="C:nucleus"/>
    <property type="evidence" value="ECO:0007669"/>
    <property type="project" value="UniProtKB-SubCell"/>
</dbReference>
<dbReference type="InterPro" id="IPR013087">
    <property type="entry name" value="Znf_C2H2_type"/>
</dbReference>
<keyword evidence="9" id="KW-0238">DNA-binding</keyword>
<proteinExistence type="inferred from homology"/>
<name>A0A8J0SL81_XENTR</name>
<keyword evidence="11" id="KW-0539">Nucleus</keyword>
<feature type="domain" description="C2H2-type" evidence="13">
    <location>
        <begin position="194"/>
        <end position="216"/>
    </location>
</feature>
<evidence type="ECO:0000256" key="12">
    <source>
        <dbReference type="PROSITE-ProRule" id="PRU00042"/>
    </source>
</evidence>
<dbReference type="AlphaFoldDB" id="A0A8J0SL81"/>
<evidence type="ECO:0000313" key="14">
    <source>
        <dbReference type="Proteomes" id="UP000008143"/>
    </source>
</evidence>